<dbReference type="NCBIfam" id="TIGR02887">
    <property type="entry name" value="spore_ger_x_C"/>
    <property type="match status" value="1"/>
</dbReference>
<evidence type="ECO:0000256" key="2">
    <source>
        <dbReference type="ARBA" id="ARBA00007886"/>
    </source>
</evidence>
<dbReference type="EMBL" id="JAGGDJ010000001">
    <property type="protein sequence ID" value="MBO7743113.1"/>
    <property type="molecule type" value="Genomic_DNA"/>
</dbReference>
<keyword evidence="5" id="KW-0472">Membrane</keyword>
<keyword evidence="7" id="KW-0449">Lipoprotein</keyword>
<accession>A0ABS3W481</accession>
<proteinExistence type="inferred from homology"/>
<evidence type="ECO:0000256" key="1">
    <source>
        <dbReference type="ARBA" id="ARBA00004635"/>
    </source>
</evidence>
<dbReference type="PANTHER" id="PTHR35789">
    <property type="entry name" value="SPORE GERMINATION PROTEIN B3"/>
    <property type="match status" value="1"/>
</dbReference>
<dbReference type="InterPro" id="IPR057336">
    <property type="entry name" value="GerAC_N"/>
</dbReference>
<keyword evidence="3" id="KW-0309">Germination</keyword>
<evidence type="ECO:0000256" key="7">
    <source>
        <dbReference type="ARBA" id="ARBA00023288"/>
    </source>
</evidence>
<dbReference type="PANTHER" id="PTHR35789:SF1">
    <property type="entry name" value="SPORE GERMINATION PROTEIN B3"/>
    <property type="match status" value="1"/>
</dbReference>
<evidence type="ECO:0000259" key="9">
    <source>
        <dbReference type="Pfam" id="PF25198"/>
    </source>
</evidence>
<dbReference type="RefSeq" id="WP_208846074.1">
    <property type="nucleotide sequence ID" value="NZ_JAGGDJ010000001.1"/>
</dbReference>
<keyword evidence="6" id="KW-0564">Palmitate</keyword>
<name>A0ABS3W481_9BACL</name>
<sequence length="389" mass="42735">MTNLSGAGRSLLAIIPLTLLLTGCWDRREINDLAIVTAIGLDADPKSKGIVISAQVYIPMQSSMSGGGIGGTGGTQKNSSVVVSAPGMDIADATQKLQEKLSRKLFWGHAKIIIFGEKLARRGISDTIDYLGRHPGPRERTLVFVCEGNASKMISLDPLIESNTSENLREMSVMRTGLYVTLLKLEHKSARSFAIALPWVKTFTTEGKPHQSVFSQGSAIVKGGKMVGRLSDSATRGLMWVTDSIKDGTITTRLVKEDGLVSVALYKSSSELIPSIHNGQWQLKIKASAEGNVVENISKLDMMDVQTINLMQREFEAVIRKRIESALKPLQDQWQADAVGFGKAFHRKYPQALEQAMSRWEEQFADIKVTYDIHVLIARTGFTDKSLSR</sequence>
<evidence type="ECO:0000256" key="3">
    <source>
        <dbReference type="ARBA" id="ARBA00022544"/>
    </source>
</evidence>
<organism evidence="10 11">
    <name type="scientific">Paenibacillus artemisiicola</name>
    <dbReference type="NCBI Taxonomy" id="1172618"/>
    <lineage>
        <taxon>Bacteria</taxon>
        <taxon>Bacillati</taxon>
        <taxon>Bacillota</taxon>
        <taxon>Bacilli</taxon>
        <taxon>Bacillales</taxon>
        <taxon>Paenibacillaceae</taxon>
        <taxon>Paenibacillus</taxon>
    </lineage>
</organism>
<feature type="domain" description="Spore germination protein N-terminal" evidence="9">
    <location>
        <begin position="26"/>
        <end position="172"/>
    </location>
</feature>
<evidence type="ECO:0000313" key="10">
    <source>
        <dbReference type="EMBL" id="MBO7743113.1"/>
    </source>
</evidence>
<dbReference type="Pfam" id="PF05504">
    <property type="entry name" value="Spore_GerAC"/>
    <property type="match status" value="1"/>
</dbReference>
<reference evidence="10 11" key="1">
    <citation type="submission" date="2021-03" db="EMBL/GenBank/DDBJ databases">
        <title>Paenibacillus artemisicola MWE-103 whole genome sequence.</title>
        <authorList>
            <person name="Ham Y.J."/>
        </authorList>
    </citation>
    <scope>NUCLEOTIDE SEQUENCE [LARGE SCALE GENOMIC DNA]</scope>
    <source>
        <strain evidence="10 11">MWE-103</strain>
    </source>
</reference>
<evidence type="ECO:0000259" key="8">
    <source>
        <dbReference type="Pfam" id="PF05504"/>
    </source>
</evidence>
<dbReference type="Pfam" id="PF25198">
    <property type="entry name" value="Spore_GerAC_N"/>
    <property type="match status" value="1"/>
</dbReference>
<dbReference type="InterPro" id="IPR038501">
    <property type="entry name" value="Spore_GerAC_C_sf"/>
</dbReference>
<comment type="similarity">
    <text evidence="2">Belongs to the GerABKC lipoprotein family.</text>
</comment>
<gene>
    <name evidence="10" type="ORF">I8J29_02820</name>
</gene>
<dbReference type="InterPro" id="IPR046953">
    <property type="entry name" value="Spore_GerAC-like_C"/>
</dbReference>
<evidence type="ECO:0000256" key="5">
    <source>
        <dbReference type="ARBA" id="ARBA00023136"/>
    </source>
</evidence>
<comment type="caution">
    <text evidence="10">The sequence shown here is derived from an EMBL/GenBank/DDBJ whole genome shotgun (WGS) entry which is preliminary data.</text>
</comment>
<protein>
    <submittedName>
        <fullName evidence="10">Ger(X)C family spore germination protein</fullName>
    </submittedName>
</protein>
<evidence type="ECO:0000256" key="6">
    <source>
        <dbReference type="ARBA" id="ARBA00023139"/>
    </source>
</evidence>
<dbReference type="Proteomes" id="UP000670947">
    <property type="component" value="Unassembled WGS sequence"/>
</dbReference>
<keyword evidence="11" id="KW-1185">Reference proteome</keyword>
<dbReference type="Gene3D" id="3.30.300.210">
    <property type="entry name" value="Nutrient germinant receptor protein C, domain 3"/>
    <property type="match status" value="1"/>
</dbReference>
<keyword evidence="4" id="KW-0732">Signal</keyword>
<dbReference type="InterPro" id="IPR008844">
    <property type="entry name" value="Spore_GerAC-like"/>
</dbReference>
<feature type="domain" description="Spore germination GerAC-like C-terminal" evidence="8">
    <location>
        <begin position="216"/>
        <end position="381"/>
    </location>
</feature>
<comment type="subcellular location">
    <subcellularLocation>
        <location evidence="1">Membrane</location>
        <topology evidence="1">Lipid-anchor</topology>
    </subcellularLocation>
</comment>
<evidence type="ECO:0000256" key="4">
    <source>
        <dbReference type="ARBA" id="ARBA00022729"/>
    </source>
</evidence>
<evidence type="ECO:0000313" key="11">
    <source>
        <dbReference type="Proteomes" id="UP000670947"/>
    </source>
</evidence>